<feature type="compositionally biased region" description="Basic and acidic residues" evidence="1">
    <location>
        <begin position="28"/>
        <end position="38"/>
    </location>
</feature>
<evidence type="ECO:0000256" key="1">
    <source>
        <dbReference type="SAM" id="MobiDB-lite"/>
    </source>
</evidence>
<organism evidence="2 3">
    <name type="scientific">Dispira parvispora</name>
    <dbReference type="NCBI Taxonomy" id="1520584"/>
    <lineage>
        <taxon>Eukaryota</taxon>
        <taxon>Fungi</taxon>
        <taxon>Fungi incertae sedis</taxon>
        <taxon>Zoopagomycota</taxon>
        <taxon>Kickxellomycotina</taxon>
        <taxon>Dimargaritomycetes</taxon>
        <taxon>Dimargaritales</taxon>
        <taxon>Dimargaritaceae</taxon>
        <taxon>Dispira</taxon>
    </lineage>
</organism>
<name>A0A9W8E3A0_9FUNG</name>
<keyword evidence="3" id="KW-1185">Reference proteome</keyword>
<dbReference type="EMBL" id="JANBPY010004426">
    <property type="protein sequence ID" value="KAJ1948129.1"/>
    <property type="molecule type" value="Genomic_DNA"/>
</dbReference>
<feature type="region of interest" description="Disordered" evidence="1">
    <location>
        <begin position="80"/>
        <end position="118"/>
    </location>
</feature>
<comment type="caution">
    <text evidence="2">The sequence shown here is derived from an EMBL/GenBank/DDBJ whole genome shotgun (WGS) entry which is preliminary data.</text>
</comment>
<feature type="non-terminal residue" evidence="2">
    <location>
        <position position="237"/>
    </location>
</feature>
<dbReference type="Proteomes" id="UP001150925">
    <property type="component" value="Unassembled WGS sequence"/>
</dbReference>
<sequence>MFNRRRTSSAASFTQGPPSPSSLSTTKHPRDALLDSKHPALSALQAPPSSCHRFDRRKDYDFDLTFDQANLKASPLVPVRSDPLIATQPSQKSHSSTKPDPQGNLPVRPRKATADPALPPTVGALPPLVQDLPTVTKTNSVPQSPLSPEGIQRKQVLDGVTEKRKLVDAEREVQRQASQSILNERQKIAYVGMCSLLFIELESLFDVQHKEAVMAISSYLNFVRRSMRKLYCHMELN</sequence>
<accession>A0A9W8E3A0</accession>
<feature type="region of interest" description="Disordered" evidence="1">
    <location>
        <begin position="1"/>
        <end position="54"/>
    </location>
</feature>
<evidence type="ECO:0000313" key="2">
    <source>
        <dbReference type="EMBL" id="KAJ1948129.1"/>
    </source>
</evidence>
<reference evidence="2" key="1">
    <citation type="submission" date="2022-07" db="EMBL/GenBank/DDBJ databases">
        <title>Phylogenomic reconstructions and comparative analyses of Kickxellomycotina fungi.</title>
        <authorList>
            <person name="Reynolds N.K."/>
            <person name="Stajich J.E."/>
            <person name="Barry K."/>
            <person name="Grigoriev I.V."/>
            <person name="Crous P."/>
            <person name="Smith M.E."/>
        </authorList>
    </citation>
    <scope>NUCLEOTIDE SEQUENCE</scope>
    <source>
        <strain evidence="2">RSA 1196</strain>
    </source>
</reference>
<proteinExistence type="predicted"/>
<feature type="compositionally biased region" description="Polar residues" evidence="1">
    <location>
        <begin position="87"/>
        <end position="99"/>
    </location>
</feature>
<dbReference type="AlphaFoldDB" id="A0A9W8E3A0"/>
<evidence type="ECO:0000313" key="3">
    <source>
        <dbReference type="Proteomes" id="UP001150925"/>
    </source>
</evidence>
<gene>
    <name evidence="2" type="ORF">IWQ62_006939</name>
</gene>
<feature type="compositionally biased region" description="Polar residues" evidence="1">
    <location>
        <begin position="8"/>
        <end position="26"/>
    </location>
</feature>
<protein>
    <submittedName>
        <fullName evidence="2">Uncharacterized protein</fullName>
    </submittedName>
</protein>